<gene>
    <name evidence="2" type="ORF">ACFSW5_20915</name>
</gene>
<feature type="transmembrane region" description="Helical" evidence="1">
    <location>
        <begin position="12"/>
        <end position="32"/>
    </location>
</feature>
<accession>A0ABW5R1T1</accession>
<sequence>MFKRVFAQSIPATFRLFLAANFLIYGAAKLAFGQFGVPTAEISALRGEGFTLAWTFFGFSSWYEIFIGLGEVAAGLLILIPRTSTVGAMIYFPIAVNVMMVNYCFNIGVQDLSTVLTVMCLVLLWLDRRKLLPLLARKEVRQ</sequence>
<keyword evidence="1" id="KW-1133">Transmembrane helix</keyword>
<feature type="transmembrane region" description="Helical" evidence="1">
    <location>
        <begin position="109"/>
        <end position="126"/>
    </location>
</feature>
<evidence type="ECO:0008006" key="4">
    <source>
        <dbReference type="Google" id="ProtNLM"/>
    </source>
</evidence>
<keyword evidence="1" id="KW-0812">Transmembrane</keyword>
<proteinExistence type="predicted"/>
<dbReference type="RefSeq" id="WP_379277450.1">
    <property type="nucleotide sequence ID" value="NZ_JBHUGT010000042.1"/>
</dbReference>
<keyword evidence="3" id="KW-1185">Reference proteome</keyword>
<keyword evidence="1" id="KW-0472">Membrane</keyword>
<dbReference type="EMBL" id="JBHUMY010000032">
    <property type="protein sequence ID" value="MFD2662724.1"/>
    <property type="molecule type" value="Genomic_DNA"/>
</dbReference>
<dbReference type="Proteomes" id="UP001597493">
    <property type="component" value="Unassembled WGS sequence"/>
</dbReference>
<evidence type="ECO:0000313" key="3">
    <source>
        <dbReference type="Proteomes" id="UP001597493"/>
    </source>
</evidence>
<feature type="transmembrane region" description="Helical" evidence="1">
    <location>
        <begin position="52"/>
        <end position="79"/>
    </location>
</feature>
<comment type="caution">
    <text evidence="2">The sequence shown here is derived from an EMBL/GenBank/DDBJ whole genome shotgun (WGS) entry which is preliminary data.</text>
</comment>
<evidence type="ECO:0000256" key="1">
    <source>
        <dbReference type="SAM" id="Phobius"/>
    </source>
</evidence>
<name>A0ABW5R1T1_9BACL</name>
<organism evidence="2 3">
    <name type="scientific">Paenibacillus thailandensis</name>
    <dbReference type="NCBI Taxonomy" id="393250"/>
    <lineage>
        <taxon>Bacteria</taxon>
        <taxon>Bacillati</taxon>
        <taxon>Bacillota</taxon>
        <taxon>Bacilli</taxon>
        <taxon>Bacillales</taxon>
        <taxon>Paenibacillaceae</taxon>
        <taxon>Paenibacillus</taxon>
    </lineage>
</organism>
<feature type="transmembrane region" description="Helical" evidence="1">
    <location>
        <begin position="86"/>
        <end position="103"/>
    </location>
</feature>
<evidence type="ECO:0000313" key="2">
    <source>
        <dbReference type="EMBL" id="MFD2662724.1"/>
    </source>
</evidence>
<protein>
    <recommendedName>
        <fullName evidence="4">DoxX family protein</fullName>
    </recommendedName>
</protein>
<reference evidence="3" key="1">
    <citation type="journal article" date="2019" name="Int. J. Syst. Evol. Microbiol.">
        <title>The Global Catalogue of Microorganisms (GCM) 10K type strain sequencing project: providing services to taxonomists for standard genome sequencing and annotation.</title>
        <authorList>
            <consortium name="The Broad Institute Genomics Platform"/>
            <consortium name="The Broad Institute Genome Sequencing Center for Infectious Disease"/>
            <person name="Wu L."/>
            <person name="Ma J."/>
        </authorList>
    </citation>
    <scope>NUCLEOTIDE SEQUENCE [LARGE SCALE GENOMIC DNA]</scope>
    <source>
        <strain evidence="3">TISTR 1827</strain>
    </source>
</reference>